<feature type="DNA-binding region" description="H-T-H motif" evidence="2">
    <location>
        <begin position="49"/>
        <end position="68"/>
    </location>
</feature>
<proteinExistence type="predicted"/>
<dbReference type="InterPro" id="IPR009057">
    <property type="entry name" value="Homeodomain-like_sf"/>
</dbReference>
<keyword evidence="5" id="KW-0614">Plasmid</keyword>
<sequence length="222" mass="24439">MQPMPSFHGDPSLPAAAKLPEQDRSKASQERMLAATRRLIAHHGSDDFTLKDVALAGKVSVGSIYLRYPSKDRLIRTALSLELDRIAAEEVRMVRSVLKKAYNLAEAVALYIEGYGHLLATNALILRTAMNRAEHDTELSVIGKARAEQSAVAAIQIFLAFPEEIGGQRKQAKADVAFRLIFAALAREFGLGATRDSARWIDWAAFRQELALACLAYLQHAP</sequence>
<geneLocation type="plasmid" evidence="5 6">
    <name>unnamed1</name>
</geneLocation>
<dbReference type="Proteomes" id="UP001218231">
    <property type="component" value="Plasmid unnamed1"/>
</dbReference>
<dbReference type="InterPro" id="IPR001647">
    <property type="entry name" value="HTH_TetR"/>
</dbReference>
<protein>
    <submittedName>
        <fullName evidence="5">Helix-turn-helix domain containing protein</fullName>
    </submittedName>
</protein>
<evidence type="ECO:0000313" key="6">
    <source>
        <dbReference type="Proteomes" id="UP001218231"/>
    </source>
</evidence>
<evidence type="ECO:0000259" key="4">
    <source>
        <dbReference type="PROSITE" id="PS50977"/>
    </source>
</evidence>
<name>A0ABY7U3J3_9SPHN</name>
<dbReference type="EMBL" id="CP117418">
    <property type="protein sequence ID" value="WCT80056.1"/>
    <property type="molecule type" value="Genomic_DNA"/>
</dbReference>
<feature type="region of interest" description="Disordered" evidence="3">
    <location>
        <begin position="1"/>
        <end position="28"/>
    </location>
</feature>
<reference evidence="5 6" key="1">
    <citation type="submission" date="2023-02" db="EMBL/GenBank/DDBJ databases">
        <title>Genome sequence of Novosphingobium humi KACC 19094.</title>
        <authorList>
            <person name="Kim S."/>
            <person name="Heo J."/>
            <person name="Kwon S.-W."/>
        </authorList>
    </citation>
    <scope>NUCLEOTIDE SEQUENCE [LARGE SCALE GENOMIC DNA]</scope>
    <source>
        <strain evidence="5 6">KACC 19094</strain>
        <plasmid evidence="5 6">unnamed1</plasmid>
    </source>
</reference>
<dbReference type="Pfam" id="PF00440">
    <property type="entry name" value="TetR_N"/>
    <property type="match status" value="1"/>
</dbReference>
<dbReference type="PROSITE" id="PS50977">
    <property type="entry name" value="HTH_TETR_2"/>
    <property type="match status" value="1"/>
</dbReference>
<evidence type="ECO:0000313" key="5">
    <source>
        <dbReference type="EMBL" id="WCT80056.1"/>
    </source>
</evidence>
<keyword evidence="6" id="KW-1185">Reference proteome</keyword>
<evidence type="ECO:0000256" key="3">
    <source>
        <dbReference type="SAM" id="MobiDB-lite"/>
    </source>
</evidence>
<dbReference type="Gene3D" id="1.10.357.10">
    <property type="entry name" value="Tetracycline Repressor, domain 2"/>
    <property type="match status" value="1"/>
</dbReference>
<evidence type="ECO:0000256" key="2">
    <source>
        <dbReference type="PROSITE-ProRule" id="PRU00335"/>
    </source>
</evidence>
<dbReference type="SUPFAM" id="SSF46689">
    <property type="entry name" value="Homeodomain-like"/>
    <property type="match status" value="1"/>
</dbReference>
<accession>A0ABY7U3J3</accession>
<feature type="domain" description="HTH tetR-type" evidence="4">
    <location>
        <begin position="26"/>
        <end position="86"/>
    </location>
</feature>
<dbReference type="RefSeq" id="WP_273620328.1">
    <property type="nucleotide sequence ID" value="NZ_CP117418.1"/>
</dbReference>
<organism evidence="5 6">
    <name type="scientific">Novosphingobium humi</name>
    <dbReference type="NCBI Taxonomy" id="2282397"/>
    <lineage>
        <taxon>Bacteria</taxon>
        <taxon>Pseudomonadati</taxon>
        <taxon>Pseudomonadota</taxon>
        <taxon>Alphaproteobacteria</taxon>
        <taxon>Sphingomonadales</taxon>
        <taxon>Sphingomonadaceae</taxon>
        <taxon>Novosphingobium</taxon>
    </lineage>
</organism>
<keyword evidence="1 2" id="KW-0238">DNA-binding</keyword>
<gene>
    <name evidence="5" type="ORF">PQ457_18535</name>
</gene>
<evidence type="ECO:0000256" key="1">
    <source>
        <dbReference type="ARBA" id="ARBA00023125"/>
    </source>
</evidence>